<name>A0ABW4WSI8_9BACT</name>
<organism evidence="2 3">
    <name type="scientific">Pontibacter silvestris</name>
    <dbReference type="NCBI Taxonomy" id="2305183"/>
    <lineage>
        <taxon>Bacteria</taxon>
        <taxon>Pseudomonadati</taxon>
        <taxon>Bacteroidota</taxon>
        <taxon>Cytophagia</taxon>
        <taxon>Cytophagales</taxon>
        <taxon>Hymenobacteraceae</taxon>
        <taxon>Pontibacter</taxon>
    </lineage>
</organism>
<gene>
    <name evidence="2" type="ORF">ACFSKU_02485</name>
</gene>
<keyword evidence="3" id="KW-1185">Reference proteome</keyword>
<feature type="chain" id="PRO_5046793996" evidence="1">
    <location>
        <begin position="20"/>
        <end position="150"/>
    </location>
</feature>
<evidence type="ECO:0000313" key="3">
    <source>
        <dbReference type="Proteomes" id="UP001597369"/>
    </source>
</evidence>
<accession>A0ABW4WSI8</accession>
<reference evidence="3" key="1">
    <citation type="journal article" date="2019" name="Int. J. Syst. Evol. Microbiol.">
        <title>The Global Catalogue of Microorganisms (GCM) 10K type strain sequencing project: providing services to taxonomists for standard genome sequencing and annotation.</title>
        <authorList>
            <consortium name="The Broad Institute Genomics Platform"/>
            <consortium name="The Broad Institute Genome Sequencing Center for Infectious Disease"/>
            <person name="Wu L."/>
            <person name="Ma J."/>
        </authorList>
    </citation>
    <scope>NUCLEOTIDE SEQUENCE [LARGE SCALE GENOMIC DNA]</scope>
    <source>
        <strain evidence="3">JCM 16545</strain>
    </source>
</reference>
<comment type="caution">
    <text evidence="2">The sequence shown here is derived from an EMBL/GenBank/DDBJ whole genome shotgun (WGS) entry which is preliminary data.</text>
</comment>
<dbReference type="Proteomes" id="UP001597369">
    <property type="component" value="Unassembled WGS sequence"/>
</dbReference>
<protein>
    <submittedName>
        <fullName evidence="2">Uncharacterized protein</fullName>
    </submittedName>
</protein>
<proteinExistence type="predicted"/>
<sequence>MKTLLVITCLMFGFVFTTAAQNNPINAQERATNLSNQMIRDLALNNYQTKKIQEINFDKATKMLAVEQQYAGNQAKIDELCKGICAERDRELENVLSIVQYNRYFGARNQYNNLDREFVVNADKTNKETGTSLTSITTLADTNANSPKAN</sequence>
<evidence type="ECO:0000256" key="1">
    <source>
        <dbReference type="SAM" id="SignalP"/>
    </source>
</evidence>
<feature type="signal peptide" evidence="1">
    <location>
        <begin position="1"/>
        <end position="19"/>
    </location>
</feature>
<dbReference type="RefSeq" id="WP_229961895.1">
    <property type="nucleotide sequence ID" value="NZ_JAJJWI010000016.1"/>
</dbReference>
<dbReference type="EMBL" id="JBHUHV010000008">
    <property type="protein sequence ID" value="MFD2065734.1"/>
    <property type="molecule type" value="Genomic_DNA"/>
</dbReference>
<evidence type="ECO:0000313" key="2">
    <source>
        <dbReference type="EMBL" id="MFD2065734.1"/>
    </source>
</evidence>
<keyword evidence="1" id="KW-0732">Signal</keyword>